<feature type="coiled-coil region" evidence="1">
    <location>
        <begin position="41"/>
        <end position="75"/>
    </location>
</feature>
<protein>
    <submittedName>
        <fullName evidence="2">Uncharacterized protein</fullName>
    </submittedName>
</protein>
<keyword evidence="1" id="KW-0175">Coiled coil</keyword>
<name>A0A9Q0R5I7_ANAIG</name>
<sequence length="77" mass="9045">MNENELNLNQNLNQNQLEISEETKKSIKTISETISSFIENVKKMNQQIETVLRNKDLLEEVALKLENKLKEDEKELN</sequence>
<dbReference type="Proteomes" id="UP001149090">
    <property type="component" value="Unassembled WGS sequence"/>
</dbReference>
<proteinExistence type="predicted"/>
<evidence type="ECO:0000313" key="2">
    <source>
        <dbReference type="EMBL" id="KAJ5068034.1"/>
    </source>
</evidence>
<dbReference type="AlphaFoldDB" id="A0A9Q0R5I7"/>
<reference evidence="2" key="1">
    <citation type="submission" date="2022-10" db="EMBL/GenBank/DDBJ databases">
        <title>Novel sulphate-reducing endosymbionts in the free-living metamonad Anaeramoeba.</title>
        <authorList>
            <person name="Jerlstrom-Hultqvist J."/>
            <person name="Cepicka I."/>
            <person name="Gallot-Lavallee L."/>
            <person name="Salas-Leiva D."/>
            <person name="Curtis B.A."/>
            <person name="Zahonova K."/>
            <person name="Pipaliya S."/>
            <person name="Dacks J."/>
            <person name="Roger A.J."/>
        </authorList>
    </citation>
    <scope>NUCLEOTIDE SEQUENCE</scope>
    <source>
        <strain evidence="2">BMAN</strain>
    </source>
</reference>
<accession>A0A9Q0R5I7</accession>
<evidence type="ECO:0000256" key="1">
    <source>
        <dbReference type="SAM" id="Coils"/>
    </source>
</evidence>
<gene>
    <name evidence="2" type="ORF">M0811_12620</name>
</gene>
<evidence type="ECO:0000313" key="3">
    <source>
        <dbReference type="Proteomes" id="UP001149090"/>
    </source>
</evidence>
<organism evidence="2 3">
    <name type="scientific">Anaeramoeba ignava</name>
    <name type="common">Anaerobic marine amoeba</name>
    <dbReference type="NCBI Taxonomy" id="1746090"/>
    <lineage>
        <taxon>Eukaryota</taxon>
        <taxon>Metamonada</taxon>
        <taxon>Anaeramoebidae</taxon>
        <taxon>Anaeramoeba</taxon>
    </lineage>
</organism>
<comment type="caution">
    <text evidence="2">The sequence shown here is derived from an EMBL/GenBank/DDBJ whole genome shotgun (WGS) entry which is preliminary data.</text>
</comment>
<dbReference type="EMBL" id="JAPDFW010000121">
    <property type="protein sequence ID" value="KAJ5068034.1"/>
    <property type="molecule type" value="Genomic_DNA"/>
</dbReference>
<keyword evidence="3" id="KW-1185">Reference proteome</keyword>